<reference evidence="1 2" key="1">
    <citation type="submission" date="2017-11" db="EMBL/GenBank/DDBJ databases">
        <authorList>
            <person name="Han C.G."/>
        </authorList>
    </citation>
    <scope>NUCLEOTIDE SEQUENCE [LARGE SCALE GENOMIC DNA]</scope>
    <source>
        <strain evidence="1 2">A2</strain>
    </source>
</reference>
<sequence length="35" mass="3411">MNVTTISRSLLGGLLSAIVILQPASAAGTLSGQIG</sequence>
<organism evidence="1 2">
    <name type="scientific">Klebsiella michiganensis</name>
    <dbReference type="NCBI Taxonomy" id="1134687"/>
    <lineage>
        <taxon>Bacteria</taxon>
        <taxon>Pseudomonadati</taxon>
        <taxon>Pseudomonadota</taxon>
        <taxon>Gammaproteobacteria</taxon>
        <taxon>Enterobacterales</taxon>
        <taxon>Enterobacteriaceae</taxon>
        <taxon>Klebsiella/Raoultella group</taxon>
        <taxon>Klebsiella</taxon>
    </lineage>
</organism>
<protein>
    <submittedName>
        <fullName evidence="1">Spore coat protein</fullName>
    </submittedName>
</protein>
<gene>
    <name evidence="1" type="ORF">CWM85_26395</name>
</gene>
<feature type="non-terminal residue" evidence="1">
    <location>
        <position position="35"/>
    </location>
</feature>
<name>A0A2J4YPU1_9ENTR</name>
<dbReference type="Proteomes" id="UP000234661">
    <property type="component" value="Unassembled WGS sequence"/>
</dbReference>
<reference evidence="1 2" key="2">
    <citation type="submission" date="2018-01" db="EMBL/GenBank/DDBJ databases">
        <title>Genomic study of Klebsiella pneumoniae.</title>
        <authorList>
            <person name="Yang Y."/>
            <person name="Bicalho R."/>
        </authorList>
    </citation>
    <scope>NUCLEOTIDE SEQUENCE [LARGE SCALE GENOMIC DNA]</scope>
    <source>
        <strain evidence="1 2">A2</strain>
    </source>
</reference>
<dbReference type="EMBL" id="PIET01001088">
    <property type="protein sequence ID" value="PLM52761.1"/>
    <property type="molecule type" value="Genomic_DNA"/>
</dbReference>
<keyword evidence="1" id="KW-0167">Capsid protein</keyword>
<evidence type="ECO:0000313" key="2">
    <source>
        <dbReference type="Proteomes" id="UP000234661"/>
    </source>
</evidence>
<comment type="caution">
    <text evidence="1">The sequence shown here is derived from an EMBL/GenBank/DDBJ whole genome shotgun (WGS) entry which is preliminary data.</text>
</comment>
<proteinExistence type="predicted"/>
<evidence type="ECO:0000313" key="1">
    <source>
        <dbReference type="EMBL" id="PLM52761.1"/>
    </source>
</evidence>
<keyword evidence="1" id="KW-0946">Virion</keyword>
<accession>A0A2J4YPU1</accession>
<dbReference type="AlphaFoldDB" id="A0A2J4YPU1"/>